<dbReference type="PANTHER" id="PTHR42650:SF1">
    <property type="entry name" value="GUIDED ENTRY OF TAIL-ANCHORED PROTEINS FACTOR 1"/>
    <property type="match status" value="1"/>
</dbReference>
<dbReference type="Pfam" id="PF04420">
    <property type="entry name" value="CHD5"/>
    <property type="match status" value="1"/>
</dbReference>
<dbReference type="InterPro" id="IPR028945">
    <property type="entry name" value="Get1"/>
</dbReference>
<evidence type="ECO:0000256" key="4">
    <source>
        <dbReference type="ARBA" id="ARBA00022824"/>
    </source>
</evidence>
<feature type="transmembrane region" description="Helical" evidence="7">
    <location>
        <begin position="94"/>
        <end position="111"/>
    </location>
</feature>
<keyword evidence="3 7" id="KW-0812">Transmembrane</keyword>
<dbReference type="GO" id="GO:0005789">
    <property type="term" value="C:endoplasmic reticulum membrane"/>
    <property type="evidence" value="ECO:0007669"/>
    <property type="project" value="UniProtKB-SubCell"/>
</dbReference>
<comment type="similarity">
    <text evidence="2">Belongs to the WRB/GET1 family.</text>
</comment>
<dbReference type="EMBL" id="JBDJPC010000006">
    <property type="protein sequence ID" value="KAL1496958.1"/>
    <property type="molecule type" value="Genomic_DNA"/>
</dbReference>
<organism evidence="9 10">
    <name type="scientific">Hypothenemus hampei</name>
    <name type="common">Coffee berry borer</name>
    <dbReference type="NCBI Taxonomy" id="57062"/>
    <lineage>
        <taxon>Eukaryota</taxon>
        <taxon>Metazoa</taxon>
        <taxon>Ecdysozoa</taxon>
        <taxon>Arthropoda</taxon>
        <taxon>Hexapoda</taxon>
        <taxon>Insecta</taxon>
        <taxon>Pterygota</taxon>
        <taxon>Neoptera</taxon>
        <taxon>Endopterygota</taxon>
        <taxon>Coleoptera</taxon>
        <taxon>Polyphaga</taxon>
        <taxon>Cucujiformia</taxon>
        <taxon>Curculionidae</taxon>
        <taxon>Scolytinae</taxon>
        <taxon>Hypothenemus</taxon>
    </lineage>
</organism>
<feature type="signal peptide" evidence="8">
    <location>
        <begin position="1"/>
        <end position="19"/>
    </location>
</feature>
<keyword evidence="10" id="KW-1185">Reference proteome</keyword>
<keyword evidence="5 7" id="KW-1133">Transmembrane helix</keyword>
<evidence type="ECO:0000256" key="7">
    <source>
        <dbReference type="SAM" id="Phobius"/>
    </source>
</evidence>
<evidence type="ECO:0000313" key="9">
    <source>
        <dbReference type="EMBL" id="KAL1496958.1"/>
    </source>
</evidence>
<keyword evidence="6 7" id="KW-0472">Membrane</keyword>
<keyword evidence="4" id="KW-0256">Endoplasmic reticulum</keyword>
<name>A0ABD1EKC6_HYPHA</name>
<evidence type="ECO:0000256" key="3">
    <source>
        <dbReference type="ARBA" id="ARBA00022692"/>
    </source>
</evidence>
<dbReference type="Proteomes" id="UP001566132">
    <property type="component" value="Unassembled WGS sequence"/>
</dbReference>
<sequence>MSVILFLTSTALSVCLAKATYISQWLPNFEDFSTSSQRDLLRVKRELQTEQQQFNKMDDFAKYSKIQRKINAIDQKLKLSKDKENYVLKMCLKFWFHILCSLLLFGLWITYRQISLFKLPDYVDLRPFNYFISYPNGKNQVSLHFWIITCSIVMRSIQL</sequence>
<gene>
    <name evidence="9" type="ORF">ABEB36_008001</name>
</gene>
<evidence type="ECO:0008006" key="11">
    <source>
        <dbReference type="Google" id="ProtNLM"/>
    </source>
</evidence>
<keyword evidence="8" id="KW-0732">Signal</keyword>
<proteinExistence type="inferred from homology"/>
<accession>A0ABD1EKC6</accession>
<evidence type="ECO:0000313" key="10">
    <source>
        <dbReference type="Proteomes" id="UP001566132"/>
    </source>
</evidence>
<dbReference type="PANTHER" id="PTHR42650">
    <property type="entry name" value="TAIL-ANCHORED PROTEIN INSERTION RECEPTOR WRB"/>
    <property type="match status" value="1"/>
</dbReference>
<protein>
    <recommendedName>
        <fullName evidence="11">Guided entry of tail-anchored proteins factor 1</fullName>
    </recommendedName>
</protein>
<evidence type="ECO:0000256" key="5">
    <source>
        <dbReference type="ARBA" id="ARBA00022989"/>
    </source>
</evidence>
<evidence type="ECO:0000256" key="1">
    <source>
        <dbReference type="ARBA" id="ARBA00004586"/>
    </source>
</evidence>
<evidence type="ECO:0000256" key="6">
    <source>
        <dbReference type="ARBA" id="ARBA00023136"/>
    </source>
</evidence>
<comment type="subcellular location">
    <subcellularLocation>
        <location evidence="1">Endoplasmic reticulum membrane</location>
    </subcellularLocation>
</comment>
<reference evidence="9 10" key="1">
    <citation type="submission" date="2024-05" db="EMBL/GenBank/DDBJ databases">
        <title>Genetic variation in Jamaican populations of the coffee berry borer (Hypothenemus hampei).</title>
        <authorList>
            <person name="Errbii M."/>
            <person name="Myrie A."/>
        </authorList>
    </citation>
    <scope>NUCLEOTIDE SEQUENCE [LARGE SCALE GENOMIC DNA]</scope>
    <source>
        <strain evidence="9">JA-Hopewell-2020-01-JO</strain>
        <tissue evidence="9">Whole body</tissue>
    </source>
</reference>
<feature type="chain" id="PRO_5044818380" description="Guided entry of tail-anchored proteins factor 1" evidence="8">
    <location>
        <begin position="20"/>
        <end position="159"/>
    </location>
</feature>
<evidence type="ECO:0000256" key="2">
    <source>
        <dbReference type="ARBA" id="ARBA00010799"/>
    </source>
</evidence>
<comment type="caution">
    <text evidence="9">The sequence shown here is derived from an EMBL/GenBank/DDBJ whole genome shotgun (WGS) entry which is preliminary data.</text>
</comment>
<evidence type="ECO:0000256" key="8">
    <source>
        <dbReference type="SAM" id="SignalP"/>
    </source>
</evidence>
<dbReference type="AlphaFoldDB" id="A0ABD1EKC6"/>